<protein>
    <recommendedName>
        <fullName evidence="7">Low molecular weight phosphotyrosine protein phosphatase</fullName>
        <shortName evidence="7">LMW-PTP</shortName>
        <shortName evidence="7">LMW-PTPase</shortName>
        <ecNumber evidence="7">3.1.3.2</ecNumber>
        <ecNumber evidence="7">3.1.3.48</ecNumber>
    </recommendedName>
    <alternativeName>
        <fullName evidence="7">Low molecular weight cytosolic acid phosphatase</fullName>
    </alternativeName>
</protein>
<comment type="subcellular location">
    <subcellularLocation>
        <location evidence="1 7">Cytoplasm</location>
    </subcellularLocation>
</comment>
<evidence type="ECO:0000256" key="2">
    <source>
        <dbReference type="ARBA" id="ARBA00011063"/>
    </source>
</evidence>
<dbReference type="EMBL" id="LNIX01000019">
    <property type="protein sequence ID" value="OXA44351.1"/>
    <property type="molecule type" value="Genomic_DNA"/>
</dbReference>
<keyword evidence="3 7" id="KW-0963">Cytoplasm</keyword>
<gene>
    <name evidence="9" type="ORF">Fcan01_20966</name>
</gene>
<dbReference type="Pfam" id="PF01451">
    <property type="entry name" value="LMWPc"/>
    <property type="match status" value="1"/>
</dbReference>
<dbReference type="AlphaFoldDB" id="A0A226DID1"/>
<dbReference type="InterPro" id="IPR002115">
    <property type="entry name" value="Tyr_Pase_low_mol_wt_mml"/>
</dbReference>
<keyword evidence="4 7" id="KW-0378">Hydrolase</keyword>
<dbReference type="SMART" id="SM00226">
    <property type="entry name" value="LMWPc"/>
    <property type="match status" value="1"/>
</dbReference>
<accession>A0A226DID1</accession>
<evidence type="ECO:0000256" key="4">
    <source>
        <dbReference type="ARBA" id="ARBA00022801"/>
    </source>
</evidence>
<keyword evidence="5 7" id="KW-0904">Protein phosphatase</keyword>
<dbReference type="InterPro" id="IPR036196">
    <property type="entry name" value="Ptyr_pPase_sf"/>
</dbReference>
<comment type="catalytic activity">
    <reaction evidence="7">
        <text>O-phospho-L-tyrosyl-[protein] + H2O = L-tyrosyl-[protein] + phosphate</text>
        <dbReference type="Rhea" id="RHEA:10684"/>
        <dbReference type="Rhea" id="RHEA-COMP:10136"/>
        <dbReference type="Rhea" id="RHEA-COMP:20101"/>
        <dbReference type="ChEBI" id="CHEBI:15377"/>
        <dbReference type="ChEBI" id="CHEBI:43474"/>
        <dbReference type="ChEBI" id="CHEBI:46858"/>
        <dbReference type="ChEBI" id="CHEBI:61978"/>
        <dbReference type="EC" id="3.1.3.48"/>
    </reaction>
</comment>
<dbReference type="EC" id="3.1.3.48" evidence="7"/>
<feature type="active site" description="Nucleophile" evidence="6">
    <location>
        <position position="17"/>
    </location>
</feature>
<comment type="caution">
    <text evidence="9">The sequence shown here is derived from an EMBL/GenBank/DDBJ whole genome shotgun (WGS) entry which is preliminary data.</text>
</comment>
<dbReference type="Proteomes" id="UP000198287">
    <property type="component" value="Unassembled WGS sequence"/>
</dbReference>
<reference evidence="9 10" key="1">
    <citation type="submission" date="2015-12" db="EMBL/GenBank/DDBJ databases">
        <title>The genome of Folsomia candida.</title>
        <authorList>
            <person name="Faddeeva A."/>
            <person name="Derks M.F."/>
            <person name="Anvar Y."/>
            <person name="Smit S."/>
            <person name="Van Straalen N."/>
            <person name="Roelofs D."/>
        </authorList>
    </citation>
    <scope>NUCLEOTIDE SEQUENCE [LARGE SCALE GENOMIC DNA]</scope>
    <source>
        <strain evidence="9 10">VU population</strain>
        <tissue evidence="9">Whole body</tissue>
    </source>
</reference>
<organism evidence="9 10">
    <name type="scientific">Folsomia candida</name>
    <name type="common">Springtail</name>
    <dbReference type="NCBI Taxonomy" id="158441"/>
    <lineage>
        <taxon>Eukaryota</taxon>
        <taxon>Metazoa</taxon>
        <taxon>Ecdysozoa</taxon>
        <taxon>Arthropoda</taxon>
        <taxon>Hexapoda</taxon>
        <taxon>Collembola</taxon>
        <taxon>Entomobryomorpha</taxon>
        <taxon>Isotomoidea</taxon>
        <taxon>Isotomidae</taxon>
        <taxon>Proisotominae</taxon>
        <taxon>Folsomia</taxon>
    </lineage>
</organism>
<dbReference type="GO" id="GO:0004726">
    <property type="term" value="F:non-membrane spanning protein tyrosine phosphatase activity"/>
    <property type="evidence" value="ECO:0007669"/>
    <property type="project" value="InterPro"/>
</dbReference>
<dbReference type="SUPFAM" id="SSF52788">
    <property type="entry name" value="Phosphotyrosine protein phosphatases I"/>
    <property type="match status" value="1"/>
</dbReference>
<evidence type="ECO:0000256" key="1">
    <source>
        <dbReference type="ARBA" id="ARBA00004496"/>
    </source>
</evidence>
<sequence>MDQVQQPISQRSVLFVCLGNTCRSPMAEAVLKHLLKKEGVDLLVESAGTRDYHVGKNPNPKTMKVLEENGIKNFIHKARQIEEDDFHQFTWIICMDKWNLKDLEYMKPAKSRARLHRLGEFVENMDVEDVYDPYFDGNDASFYSVYDHIFNACNGLVKKIIRKDVTLY</sequence>
<feature type="active site" description="Proton donor" evidence="6">
    <location>
        <position position="132"/>
    </location>
</feature>
<evidence type="ECO:0000256" key="6">
    <source>
        <dbReference type="PIRSR" id="PIRSR617867-1"/>
    </source>
</evidence>
<evidence type="ECO:0000259" key="8">
    <source>
        <dbReference type="SMART" id="SM00226"/>
    </source>
</evidence>
<evidence type="ECO:0000313" key="10">
    <source>
        <dbReference type="Proteomes" id="UP000198287"/>
    </source>
</evidence>
<dbReference type="Gene3D" id="3.40.50.2300">
    <property type="match status" value="1"/>
</dbReference>
<dbReference type="PRINTS" id="PR00720">
    <property type="entry name" value="MAMMALPTPASE"/>
</dbReference>
<comment type="function">
    <text evidence="7">Acts on tyrosine phosphorylated proteins, low-MW aryl phosphates and natural and synthetic acyl phosphates.</text>
</comment>
<comment type="similarity">
    <text evidence="2 7">Belongs to the low molecular weight phosphotyrosine protein phosphatase family.</text>
</comment>
<dbReference type="GO" id="GO:0005737">
    <property type="term" value="C:cytoplasm"/>
    <property type="evidence" value="ECO:0007669"/>
    <property type="project" value="UniProtKB-SubCell"/>
</dbReference>
<dbReference type="InterPro" id="IPR050438">
    <property type="entry name" value="LMW_PTPase"/>
</dbReference>
<evidence type="ECO:0000256" key="3">
    <source>
        <dbReference type="ARBA" id="ARBA00022490"/>
    </source>
</evidence>
<dbReference type="PRINTS" id="PR00719">
    <property type="entry name" value="LMWPTPASE"/>
</dbReference>
<dbReference type="InterPro" id="IPR023485">
    <property type="entry name" value="Ptyr_pPase"/>
</dbReference>
<dbReference type="OrthoDB" id="3388at2759"/>
<dbReference type="CDD" id="cd16343">
    <property type="entry name" value="LMWPTP"/>
    <property type="match status" value="1"/>
</dbReference>
<comment type="catalytic activity">
    <reaction evidence="7">
        <text>a phosphate monoester + H2O = an alcohol + phosphate</text>
        <dbReference type="Rhea" id="RHEA:15017"/>
        <dbReference type="ChEBI" id="CHEBI:15377"/>
        <dbReference type="ChEBI" id="CHEBI:30879"/>
        <dbReference type="ChEBI" id="CHEBI:43474"/>
        <dbReference type="ChEBI" id="CHEBI:67140"/>
        <dbReference type="EC" id="3.1.3.2"/>
    </reaction>
</comment>
<proteinExistence type="inferred from homology"/>
<feature type="active site" evidence="6">
    <location>
        <position position="23"/>
    </location>
</feature>
<evidence type="ECO:0000256" key="7">
    <source>
        <dbReference type="RuleBase" id="RU368115"/>
    </source>
</evidence>
<name>A0A226DID1_FOLCA</name>
<dbReference type="PANTHER" id="PTHR11717">
    <property type="entry name" value="LOW MOLECULAR WEIGHT PROTEIN TYROSINE PHOSPHATASE"/>
    <property type="match status" value="1"/>
</dbReference>
<feature type="domain" description="Phosphotyrosine protein phosphatase I" evidence="8">
    <location>
        <begin position="11"/>
        <end position="159"/>
    </location>
</feature>
<dbReference type="STRING" id="158441.A0A226DID1"/>
<dbReference type="OMA" id="FYDFDYI"/>
<evidence type="ECO:0000256" key="5">
    <source>
        <dbReference type="ARBA" id="ARBA00022912"/>
    </source>
</evidence>
<keyword evidence="10" id="KW-1185">Reference proteome</keyword>
<evidence type="ECO:0000313" key="9">
    <source>
        <dbReference type="EMBL" id="OXA44351.1"/>
    </source>
</evidence>
<dbReference type="InterPro" id="IPR017867">
    <property type="entry name" value="Tyr_phospatase_low_mol_wt"/>
</dbReference>
<dbReference type="GO" id="GO:0003993">
    <property type="term" value="F:acid phosphatase activity"/>
    <property type="evidence" value="ECO:0007669"/>
    <property type="project" value="UniProtKB-UniRule"/>
</dbReference>
<dbReference type="EC" id="3.1.3.2" evidence="7"/>
<dbReference type="PANTHER" id="PTHR11717:SF7">
    <property type="entry name" value="LOW MOLECULAR WEIGHT PHOSPHOTYROSINE PROTEIN PHOSPHATASE"/>
    <property type="match status" value="1"/>
</dbReference>